<proteinExistence type="predicted"/>
<dbReference type="Proteomes" id="UP000015354">
    <property type="component" value="Unassembled WGS sequence"/>
</dbReference>
<evidence type="ECO:0000313" key="1">
    <source>
        <dbReference type="EMBL" id="EPY18242.1"/>
    </source>
</evidence>
<dbReference type="AlphaFoldDB" id="S9TJH5"/>
<reference evidence="1 2" key="1">
    <citation type="journal article" date="2013" name="PLoS ONE">
        <title>Predicting the Proteins of Angomonas deanei, Strigomonas culicis and Their Respective Endosymbionts Reveals New Aspects of the Trypanosomatidae Family.</title>
        <authorList>
            <person name="Motta M.C."/>
            <person name="Martins A.C."/>
            <person name="de Souza S.S."/>
            <person name="Catta-Preta C.M."/>
            <person name="Silva R."/>
            <person name="Klein C.C."/>
            <person name="de Almeida L.G."/>
            <person name="de Lima Cunha O."/>
            <person name="Ciapina L.P."/>
            <person name="Brocchi M."/>
            <person name="Colabardini A.C."/>
            <person name="de Araujo Lima B."/>
            <person name="Machado C.R."/>
            <person name="de Almeida Soares C.M."/>
            <person name="Probst C.M."/>
            <person name="de Menezes C.B."/>
            <person name="Thompson C.E."/>
            <person name="Bartholomeu D.C."/>
            <person name="Gradia D.F."/>
            <person name="Pavoni D.P."/>
            <person name="Grisard E.C."/>
            <person name="Fantinatti-Garboggini F."/>
            <person name="Marchini F.K."/>
            <person name="Rodrigues-Luiz G.F."/>
            <person name="Wagner G."/>
            <person name="Goldman G.H."/>
            <person name="Fietto J.L."/>
            <person name="Elias M.C."/>
            <person name="Goldman M.H."/>
            <person name="Sagot M.F."/>
            <person name="Pereira M."/>
            <person name="Stoco P.H."/>
            <person name="de Mendonca-Neto R.P."/>
            <person name="Teixeira S.M."/>
            <person name="Maciel T.E."/>
            <person name="de Oliveira Mendes T.A."/>
            <person name="Urmenyi T.P."/>
            <person name="de Souza W."/>
            <person name="Schenkman S."/>
            <person name="de Vasconcelos A.T."/>
        </authorList>
    </citation>
    <scope>NUCLEOTIDE SEQUENCE [LARGE SCALE GENOMIC DNA]</scope>
</reference>
<protein>
    <submittedName>
        <fullName evidence="1">Uncharacterized protein</fullName>
    </submittedName>
</protein>
<accession>S9TJH5</accession>
<gene>
    <name evidence="1" type="ORF">STCU_10099</name>
</gene>
<comment type="caution">
    <text evidence="1">The sequence shown here is derived from an EMBL/GenBank/DDBJ whole genome shotgun (WGS) entry which is preliminary data.</text>
</comment>
<sequence>MAEGGLEQNLMYLRRIIRRCRGSGRRLRLHADRLAQQGGDRRKVSLRRREGRVVLLAIEKERLRCQQRRHVPVEMCETKHLSCFVCLFFVFYFLLKKKNRKWFSVRTQIGREEKERNNTHFFI</sequence>
<evidence type="ECO:0000313" key="2">
    <source>
        <dbReference type="Proteomes" id="UP000015354"/>
    </source>
</evidence>
<organism evidence="1 2">
    <name type="scientific">Strigomonas culicis</name>
    <dbReference type="NCBI Taxonomy" id="28005"/>
    <lineage>
        <taxon>Eukaryota</taxon>
        <taxon>Discoba</taxon>
        <taxon>Euglenozoa</taxon>
        <taxon>Kinetoplastea</taxon>
        <taxon>Metakinetoplastina</taxon>
        <taxon>Trypanosomatida</taxon>
        <taxon>Trypanosomatidae</taxon>
        <taxon>Strigomonadinae</taxon>
        <taxon>Strigomonas</taxon>
    </lineage>
</organism>
<name>S9TJH5_9TRYP</name>
<dbReference type="EMBL" id="ATMH01010029">
    <property type="protein sequence ID" value="EPY18242.1"/>
    <property type="molecule type" value="Genomic_DNA"/>
</dbReference>
<keyword evidence="2" id="KW-1185">Reference proteome</keyword>